<feature type="domain" description="Tyr recombinase" evidence="2">
    <location>
        <begin position="1"/>
        <end position="108"/>
    </location>
</feature>
<dbReference type="InterPro" id="IPR002104">
    <property type="entry name" value="Integrase_catalytic"/>
</dbReference>
<dbReference type="GO" id="GO:0015074">
    <property type="term" value="P:DNA integration"/>
    <property type="evidence" value="ECO:0007669"/>
    <property type="project" value="InterPro"/>
</dbReference>
<evidence type="ECO:0000259" key="2">
    <source>
        <dbReference type="PROSITE" id="PS51898"/>
    </source>
</evidence>
<proteinExistence type="predicted"/>
<sequence>MVCLPPEALEVIKRLAEKWPEGPLFRNPRGIPWSRISVRLCFRRLKEKLGMPKLCATTLRHSFAHHRLTSGQDALTVAKLMGHVDTRMLATRYVHLDANPEFMQNAANQTSFPALPVELPSSSPDQPA</sequence>
<evidence type="ECO:0000313" key="4">
    <source>
        <dbReference type="Proteomes" id="UP000315440"/>
    </source>
</evidence>
<dbReference type="SUPFAM" id="SSF56349">
    <property type="entry name" value="DNA breaking-rejoining enzymes"/>
    <property type="match status" value="1"/>
</dbReference>
<dbReference type="PANTHER" id="PTHR30349">
    <property type="entry name" value="PHAGE INTEGRASE-RELATED"/>
    <property type="match status" value="1"/>
</dbReference>
<dbReference type="GO" id="GO:0003677">
    <property type="term" value="F:DNA binding"/>
    <property type="evidence" value="ECO:0007669"/>
    <property type="project" value="InterPro"/>
</dbReference>
<dbReference type="PROSITE" id="PS51898">
    <property type="entry name" value="TYR_RECOMBINASE"/>
    <property type="match status" value="1"/>
</dbReference>
<keyword evidence="1" id="KW-0233">DNA recombination</keyword>
<dbReference type="Pfam" id="PF00589">
    <property type="entry name" value="Phage_integrase"/>
    <property type="match status" value="1"/>
</dbReference>
<dbReference type="InterPro" id="IPR013762">
    <property type="entry name" value="Integrase-like_cat_sf"/>
</dbReference>
<keyword evidence="4" id="KW-1185">Reference proteome</keyword>
<protein>
    <submittedName>
        <fullName evidence="3">Site-specific tyrosine recombinase XerC</fullName>
    </submittedName>
</protein>
<dbReference type="PANTHER" id="PTHR30349:SF64">
    <property type="entry name" value="PROPHAGE INTEGRASE INTD-RELATED"/>
    <property type="match status" value="1"/>
</dbReference>
<dbReference type="InterPro" id="IPR050090">
    <property type="entry name" value="Tyrosine_recombinase_XerCD"/>
</dbReference>
<comment type="caution">
    <text evidence="3">The sequence shown here is derived from an EMBL/GenBank/DDBJ whole genome shotgun (WGS) entry which is preliminary data.</text>
</comment>
<organism evidence="3 4">
    <name type="scientific">Pseudobythopirellula maris</name>
    <dbReference type="NCBI Taxonomy" id="2527991"/>
    <lineage>
        <taxon>Bacteria</taxon>
        <taxon>Pseudomonadati</taxon>
        <taxon>Planctomycetota</taxon>
        <taxon>Planctomycetia</taxon>
        <taxon>Pirellulales</taxon>
        <taxon>Lacipirellulaceae</taxon>
        <taxon>Pseudobythopirellula</taxon>
    </lineage>
</organism>
<gene>
    <name evidence="3" type="ORF">Mal64_34690</name>
</gene>
<evidence type="ECO:0000256" key="1">
    <source>
        <dbReference type="ARBA" id="ARBA00023172"/>
    </source>
</evidence>
<dbReference type="EMBL" id="SJPQ01000004">
    <property type="protein sequence ID" value="TWT86640.1"/>
    <property type="molecule type" value="Genomic_DNA"/>
</dbReference>
<accession>A0A5C5ZHP2</accession>
<dbReference type="GO" id="GO:0006310">
    <property type="term" value="P:DNA recombination"/>
    <property type="evidence" value="ECO:0007669"/>
    <property type="project" value="UniProtKB-KW"/>
</dbReference>
<name>A0A5C5ZHP2_9BACT</name>
<dbReference type="AlphaFoldDB" id="A0A5C5ZHP2"/>
<dbReference type="InterPro" id="IPR011010">
    <property type="entry name" value="DNA_brk_join_enz"/>
</dbReference>
<evidence type="ECO:0000313" key="3">
    <source>
        <dbReference type="EMBL" id="TWT86640.1"/>
    </source>
</evidence>
<reference evidence="3 4" key="1">
    <citation type="submission" date="2019-02" db="EMBL/GenBank/DDBJ databases">
        <title>Deep-cultivation of Planctomycetes and their phenomic and genomic characterization uncovers novel biology.</title>
        <authorList>
            <person name="Wiegand S."/>
            <person name="Jogler M."/>
            <person name="Boedeker C."/>
            <person name="Pinto D."/>
            <person name="Vollmers J."/>
            <person name="Rivas-Marin E."/>
            <person name="Kohn T."/>
            <person name="Peeters S.H."/>
            <person name="Heuer A."/>
            <person name="Rast P."/>
            <person name="Oberbeckmann S."/>
            <person name="Bunk B."/>
            <person name="Jeske O."/>
            <person name="Meyerdierks A."/>
            <person name="Storesund J.E."/>
            <person name="Kallscheuer N."/>
            <person name="Luecker S."/>
            <person name="Lage O.M."/>
            <person name="Pohl T."/>
            <person name="Merkel B.J."/>
            <person name="Hornburger P."/>
            <person name="Mueller R.-W."/>
            <person name="Bruemmer F."/>
            <person name="Labrenz M."/>
            <person name="Spormann A.M."/>
            <person name="Op Den Camp H."/>
            <person name="Overmann J."/>
            <person name="Amann R."/>
            <person name="Jetten M.S.M."/>
            <person name="Mascher T."/>
            <person name="Medema M.H."/>
            <person name="Devos D.P."/>
            <person name="Kaster A.-K."/>
            <person name="Ovreas L."/>
            <person name="Rohde M."/>
            <person name="Galperin M.Y."/>
            <person name="Jogler C."/>
        </authorList>
    </citation>
    <scope>NUCLEOTIDE SEQUENCE [LARGE SCALE GENOMIC DNA]</scope>
    <source>
        <strain evidence="3 4">Mal64</strain>
    </source>
</reference>
<dbReference type="Gene3D" id="1.10.443.10">
    <property type="entry name" value="Intergrase catalytic core"/>
    <property type="match status" value="1"/>
</dbReference>
<dbReference type="Proteomes" id="UP000315440">
    <property type="component" value="Unassembled WGS sequence"/>
</dbReference>